<protein>
    <submittedName>
        <fullName evidence="2">Uncharacterized protein</fullName>
    </submittedName>
</protein>
<keyword evidence="3" id="KW-1185">Reference proteome</keyword>
<feature type="region of interest" description="Disordered" evidence="1">
    <location>
        <begin position="191"/>
        <end position="215"/>
    </location>
</feature>
<dbReference type="OrthoDB" id="3690694at2"/>
<evidence type="ECO:0000313" key="2">
    <source>
        <dbReference type="EMBL" id="KJY28973.1"/>
    </source>
</evidence>
<name>A0A0F4J5D9_9ACTN</name>
<sequence>MRWTGPSRRSVATSRPSTRVLGYLESKKNLVGSACGLAGLALTVAGAAGAYWPVVIAGLYGAGALIAPPERASVPVFPGTAEQLGVVREDLARLREYAAEVELPPAAEGKLGGLLDLYGALLEPGWGTEALATEPDAVHALSRAIRLDVPECVDTYNRTRWWTRLTPGGESPERHLERQLSVLSEEAERLTAGLQDREARRQQTHTAYLEERGRS</sequence>
<dbReference type="PATRIC" id="fig|68223.7.peg.798"/>
<reference evidence="2 3" key="1">
    <citation type="submission" date="2015-02" db="EMBL/GenBank/DDBJ databases">
        <authorList>
            <person name="Ju K.-S."/>
            <person name="Doroghazi J.R."/>
            <person name="Metcalf W."/>
        </authorList>
    </citation>
    <scope>NUCLEOTIDE SEQUENCE [LARGE SCALE GENOMIC DNA]</scope>
    <source>
        <strain evidence="2 3">NRRL ISP-5550</strain>
    </source>
</reference>
<organism evidence="2 3">
    <name type="scientific">Streptomyces katrae</name>
    <dbReference type="NCBI Taxonomy" id="68223"/>
    <lineage>
        <taxon>Bacteria</taxon>
        <taxon>Bacillati</taxon>
        <taxon>Actinomycetota</taxon>
        <taxon>Actinomycetes</taxon>
        <taxon>Kitasatosporales</taxon>
        <taxon>Streptomycetaceae</taxon>
        <taxon>Streptomyces</taxon>
    </lineage>
</organism>
<evidence type="ECO:0000313" key="3">
    <source>
        <dbReference type="Proteomes" id="UP000033551"/>
    </source>
</evidence>
<gene>
    <name evidence="2" type="ORF">VR44_24030</name>
</gene>
<dbReference type="AlphaFoldDB" id="A0A0F4J5D9"/>
<evidence type="ECO:0000256" key="1">
    <source>
        <dbReference type="SAM" id="MobiDB-lite"/>
    </source>
</evidence>
<dbReference type="Proteomes" id="UP000033551">
    <property type="component" value="Unassembled WGS sequence"/>
</dbReference>
<dbReference type="EMBL" id="JZWV01000687">
    <property type="protein sequence ID" value="KJY28973.1"/>
    <property type="molecule type" value="Genomic_DNA"/>
</dbReference>
<accession>A0A0F4J5D9</accession>
<proteinExistence type="predicted"/>
<comment type="caution">
    <text evidence="2">The sequence shown here is derived from an EMBL/GenBank/DDBJ whole genome shotgun (WGS) entry which is preliminary data.</text>
</comment>